<feature type="region of interest" description="Disordered" evidence="1">
    <location>
        <begin position="97"/>
        <end position="132"/>
    </location>
</feature>
<reference evidence="3" key="1">
    <citation type="journal article" date="2019" name="Int. J. Syst. Evol. Microbiol.">
        <title>The Global Catalogue of Microorganisms (GCM) 10K type strain sequencing project: providing services to taxonomists for standard genome sequencing and annotation.</title>
        <authorList>
            <consortium name="The Broad Institute Genomics Platform"/>
            <consortium name="The Broad Institute Genome Sequencing Center for Infectious Disease"/>
            <person name="Wu L."/>
            <person name="Ma J."/>
        </authorList>
    </citation>
    <scope>NUCLEOTIDE SEQUENCE [LARGE SCALE GENOMIC DNA]</scope>
    <source>
        <strain evidence="3">NBRC 108565</strain>
    </source>
</reference>
<evidence type="ECO:0000256" key="1">
    <source>
        <dbReference type="SAM" id="MobiDB-lite"/>
    </source>
</evidence>
<dbReference type="RefSeq" id="WP_286217691.1">
    <property type="nucleotide sequence ID" value="NZ_AP027729.1"/>
</dbReference>
<gene>
    <name evidence="2" type="ORF">GCM10025865_27570</name>
</gene>
<organism evidence="2 3">
    <name type="scientific">Paraoerskovia sediminicola</name>
    <dbReference type="NCBI Taxonomy" id="1138587"/>
    <lineage>
        <taxon>Bacteria</taxon>
        <taxon>Bacillati</taxon>
        <taxon>Actinomycetota</taxon>
        <taxon>Actinomycetes</taxon>
        <taxon>Micrococcales</taxon>
        <taxon>Cellulomonadaceae</taxon>
        <taxon>Paraoerskovia</taxon>
    </lineage>
</organism>
<feature type="compositionally biased region" description="Basic and acidic residues" evidence="1">
    <location>
        <begin position="97"/>
        <end position="110"/>
    </location>
</feature>
<accession>A0ABN6XH94</accession>
<dbReference type="Pfam" id="PF11950">
    <property type="entry name" value="DUF3467"/>
    <property type="match status" value="1"/>
</dbReference>
<evidence type="ECO:0000313" key="2">
    <source>
        <dbReference type="EMBL" id="BDZ43458.1"/>
    </source>
</evidence>
<dbReference type="EMBL" id="AP027729">
    <property type="protein sequence ID" value="BDZ43458.1"/>
    <property type="molecule type" value="Genomic_DNA"/>
</dbReference>
<proteinExistence type="predicted"/>
<name>A0ABN6XH94_9CELL</name>
<protein>
    <recommendedName>
        <fullName evidence="4">DUF3467 domain-containing protein</fullName>
    </recommendedName>
</protein>
<evidence type="ECO:0000313" key="3">
    <source>
        <dbReference type="Proteomes" id="UP001321475"/>
    </source>
</evidence>
<sequence length="132" mass="14485">MAQDQARPRRNFQIELPSENEAGVPADFASIWHTPSSFVLDFVAMKSPAVPKEDKETGERVMTTPVKVVSRVRIPPDQVFEIASALTKQLDAWEKERAQIAAAREPRRPDGPAGTTDPDGSHDPSDPTNHGS</sequence>
<evidence type="ECO:0008006" key="4">
    <source>
        <dbReference type="Google" id="ProtNLM"/>
    </source>
</evidence>
<dbReference type="InterPro" id="IPR021857">
    <property type="entry name" value="DUF3467"/>
</dbReference>
<keyword evidence="3" id="KW-1185">Reference proteome</keyword>
<dbReference type="Proteomes" id="UP001321475">
    <property type="component" value="Chromosome"/>
</dbReference>